<evidence type="ECO:0000256" key="10">
    <source>
        <dbReference type="ARBA" id="ARBA00023014"/>
    </source>
</evidence>
<dbReference type="AlphaFoldDB" id="A0A928HFZ7"/>
<evidence type="ECO:0000256" key="12">
    <source>
        <dbReference type="RuleBase" id="RU004504"/>
    </source>
</evidence>
<comment type="cofactor">
    <cofactor evidence="1 12">
        <name>pyridoxal 5'-phosphate</name>
        <dbReference type="ChEBI" id="CHEBI:597326"/>
    </cofactor>
</comment>
<evidence type="ECO:0000256" key="7">
    <source>
        <dbReference type="ARBA" id="ARBA00022723"/>
    </source>
</evidence>
<dbReference type="SUPFAM" id="SSF53383">
    <property type="entry name" value="PLP-dependent transferases"/>
    <property type="match status" value="1"/>
</dbReference>
<dbReference type="Pfam" id="PF00266">
    <property type="entry name" value="Aminotran_5"/>
    <property type="match status" value="1"/>
</dbReference>
<evidence type="ECO:0000256" key="11">
    <source>
        <dbReference type="ARBA" id="ARBA00050776"/>
    </source>
</evidence>
<dbReference type="GO" id="GO:0030170">
    <property type="term" value="F:pyridoxal phosphate binding"/>
    <property type="evidence" value="ECO:0007669"/>
    <property type="project" value="InterPro"/>
</dbReference>
<dbReference type="InterPro" id="IPR015422">
    <property type="entry name" value="PyrdxlP-dep_Trfase_small"/>
</dbReference>
<gene>
    <name evidence="15" type="primary">nifS</name>
    <name evidence="15" type="ORF">E7027_03495</name>
</gene>
<comment type="similarity">
    <text evidence="3 13">Belongs to the class-V pyridoxal-phosphate-dependent aminotransferase family. NifS/IscS subfamily.</text>
</comment>
<dbReference type="PIRSF" id="PIRSF005572">
    <property type="entry name" value="NifS"/>
    <property type="match status" value="1"/>
</dbReference>
<dbReference type="GO" id="GO:0031071">
    <property type="term" value="F:cysteine desulfurase activity"/>
    <property type="evidence" value="ECO:0007669"/>
    <property type="project" value="UniProtKB-EC"/>
</dbReference>
<dbReference type="Gene3D" id="3.90.1150.10">
    <property type="entry name" value="Aspartate Aminotransferase, domain 1"/>
    <property type="match status" value="1"/>
</dbReference>
<dbReference type="EMBL" id="SUVG01000003">
    <property type="protein sequence ID" value="MBE6421181.1"/>
    <property type="molecule type" value="Genomic_DNA"/>
</dbReference>
<dbReference type="InterPro" id="IPR000192">
    <property type="entry name" value="Aminotrans_V_dom"/>
</dbReference>
<dbReference type="GO" id="GO:0046872">
    <property type="term" value="F:metal ion binding"/>
    <property type="evidence" value="ECO:0007669"/>
    <property type="project" value="UniProtKB-KW"/>
</dbReference>
<comment type="caution">
    <text evidence="15">The sequence shown here is derived from an EMBL/GenBank/DDBJ whole genome shotgun (WGS) entry which is preliminary data.</text>
</comment>
<evidence type="ECO:0000313" key="16">
    <source>
        <dbReference type="Proteomes" id="UP000725649"/>
    </source>
</evidence>
<dbReference type="PANTHER" id="PTHR11601:SF34">
    <property type="entry name" value="CYSTEINE DESULFURASE"/>
    <property type="match status" value="1"/>
</dbReference>
<keyword evidence="8 13" id="KW-0663">Pyridoxal phosphate</keyword>
<dbReference type="InterPro" id="IPR020578">
    <property type="entry name" value="Aminotrans_V_PyrdxlP_BS"/>
</dbReference>
<protein>
    <recommendedName>
        <fullName evidence="5 13">Cysteine desulfurase</fullName>
        <ecNumber evidence="5 13">2.8.1.7</ecNumber>
    </recommendedName>
    <alternativeName>
        <fullName evidence="13">Nitrogenase metalloclusters biosynthesis protein NifS</fullName>
    </alternativeName>
</protein>
<proteinExistence type="inferred from homology"/>
<accession>A0A928HFZ7</accession>
<dbReference type="InterPro" id="IPR015424">
    <property type="entry name" value="PyrdxlP-dep_Trfase"/>
</dbReference>
<dbReference type="Gene3D" id="1.10.260.50">
    <property type="match status" value="1"/>
</dbReference>
<dbReference type="GO" id="GO:0006520">
    <property type="term" value="P:amino acid metabolic process"/>
    <property type="evidence" value="ECO:0007669"/>
    <property type="project" value="InterPro"/>
</dbReference>
<evidence type="ECO:0000256" key="5">
    <source>
        <dbReference type="ARBA" id="ARBA00012239"/>
    </source>
</evidence>
<dbReference type="GO" id="GO:0051536">
    <property type="term" value="F:iron-sulfur cluster binding"/>
    <property type="evidence" value="ECO:0007669"/>
    <property type="project" value="UniProtKB-KW"/>
</dbReference>
<keyword evidence="6 13" id="KW-0808">Transferase</keyword>
<feature type="domain" description="Aminotransferase class V" evidence="14">
    <location>
        <begin position="4"/>
        <end position="366"/>
    </location>
</feature>
<comment type="catalytic activity">
    <reaction evidence="11 13">
        <text>(sulfur carrier)-H + L-cysteine = (sulfur carrier)-SH + L-alanine</text>
        <dbReference type="Rhea" id="RHEA:43892"/>
        <dbReference type="Rhea" id="RHEA-COMP:14737"/>
        <dbReference type="Rhea" id="RHEA-COMP:14739"/>
        <dbReference type="ChEBI" id="CHEBI:29917"/>
        <dbReference type="ChEBI" id="CHEBI:35235"/>
        <dbReference type="ChEBI" id="CHEBI:57972"/>
        <dbReference type="ChEBI" id="CHEBI:64428"/>
        <dbReference type="EC" id="2.8.1.7"/>
    </reaction>
</comment>
<reference evidence="15" key="1">
    <citation type="submission" date="2019-04" db="EMBL/GenBank/DDBJ databases">
        <title>Evolution of Biomass-Degrading Anaerobic Consortia Revealed by Metagenomics.</title>
        <authorList>
            <person name="Peng X."/>
        </authorList>
    </citation>
    <scope>NUCLEOTIDE SEQUENCE</scope>
    <source>
        <strain evidence="15">SIG66</strain>
    </source>
</reference>
<keyword evidence="7 13" id="KW-0479">Metal-binding</keyword>
<dbReference type="InterPro" id="IPR017772">
    <property type="entry name" value="Cys_deSase_NifS_bac/arc"/>
</dbReference>
<dbReference type="PROSITE" id="PS00595">
    <property type="entry name" value="AA_TRANSFER_CLASS_5"/>
    <property type="match status" value="1"/>
</dbReference>
<keyword evidence="9 13" id="KW-0408">Iron</keyword>
<comment type="subunit">
    <text evidence="4">Homodimer.</text>
</comment>
<dbReference type="Proteomes" id="UP000725649">
    <property type="component" value="Unassembled WGS sequence"/>
</dbReference>
<evidence type="ECO:0000256" key="8">
    <source>
        <dbReference type="ARBA" id="ARBA00022898"/>
    </source>
</evidence>
<evidence type="ECO:0000256" key="1">
    <source>
        <dbReference type="ARBA" id="ARBA00001933"/>
    </source>
</evidence>
<organism evidence="15 16">
    <name type="scientific">Candidatus Avelusimicrobium gallicola</name>
    <dbReference type="NCBI Taxonomy" id="2562704"/>
    <lineage>
        <taxon>Bacteria</taxon>
        <taxon>Pseudomonadati</taxon>
        <taxon>Elusimicrobiota</taxon>
        <taxon>Elusimicrobia</taxon>
        <taxon>Elusimicrobiales</taxon>
        <taxon>Elusimicrobiaceae</taxon>
        <taxon>Candidatus Avelusimicrobium</taxon>
    </lineage>
</organism>
<comment type="function">
    <text evidence="2">Catalyzes the removal of elemental sulfur atoms from cysteine to produce alanine. Seems to participate in the biosynthesis of the nitrogenase metalloclusters by providing the inorganic sulfur required for the Fe-S core formation.</text>
</comment>
<dbReference type="InterPro" id="IPR016454">
    <property type="entry name" value="Cysteine_dSase"/>
</dbReference>
<name>A0A928HFZ7_9BACT</name>
<evidence type="ECO:0000256" key="6">
    <source>
        <dbReference type="ARBA" id="ARBA00022679"/>
    </source>
</evidence>
<dbReference type="EC" id="2.8.1.7" evidence="5 13"/>
<dbReference type="NCBIfam" id="TIGR03402">
    <property type="entry name" value="FeS_nifS"/>
    <property type="match status" value="1"/>
</dbReference>
<dbReference type="Gene3D" id="3.40.640.10">
    <property type="entry name" value="Type I PLP-dependent aspartate aminotransferase-like (Major domain)"/>
    <property type="match status" value="1"/>
</dbReference>
<evidence type="ECO:0000256" key="13">
    <source>
        <dbReference type="RuleBase" id="RU364075"/>
    </source>
</evidence>
<sequence>MKEVYLDNNATTQCAPAVVEAMLPFFTENYGNASSMHTFGGSNRRPVETARQQVAALLNARYADEIIFTSCATESDNTALFSAARCFPNKKHIITSAVEHPAIMEPCRYLESQGWRIDFIGVDEHGRFDMEEFKRVIDDQTAIVSVMWANSETGTIFPIAEIAQIAHEHGALFHTDAVQAVGKIPVDVQAAQIDMLSLSAHKFHGPKGVGALYVRRGTRFVPFMMGGHQEKHRRAGTENVPYIVGLGKAAELAKIRLADGSMTRVATLRDKLEQGILSQIADVKVNGDTVNRVPNTTNVSFGYIEGESILMFLNDFGICASSGSACTSGSLEPSHVLRAMGVPFQFAHGSIRFSLSDQTTEAEVDLVLKELPPIIERLRKISPFSRLNA</sequence>
<dbReference type="PANTHER" id="PTHR11601">
    <property type="entry name" value="CYSTEINE DESULFURYLASE FAMILY MEMBER"/>
    <property type="match status" value="1"/>
</dbReference>
<evidence type="ECO:0000259" key="14">
    <source>
        <dbReference type="Pfam" id="PF00266"/>
    </source>
</evidence>
<dbReference type="InterPro" id="IPR015421">
    <property type="entry name" value="PyrdxlP-dep_Trfase_major"/>
</dbReference>
<evidence type="ECO:0000256" key="2">
    <source>
        <dbReference type="ARBA" id="ARBA00003120"/>
    </source>
</evidence>
<dbReference type="FunFam" id="3.40.640.10:FF:000084">
    <property type="entry name" value="IscS-like cysteine desulfurase"/>
    <property type="match status" value="1"/>
</dbReference>
<evidence type="ECO:0000313" key="15">
    <source>
        <dbReference type="EMBL" id="MBE6421181.1"/>
    </source>
</evidence>
<evidence type="ECO:0000256" key="3">
    <source>
        <dbReference type="ARBA" id="ARBA00006490"/>
    </source>
</evidence>
<evidence type="ECO:0000256" key="4">
    <source>
        <dbReference type="ARBA" id="ARBA00011738"/>
    </source>
</evidence>
<keyword evidence="10 13" id="KW-0411">Iron-sulfur</keyword>
<evidence type="ECO:0000256" key="9">
    <source>
        <dbReference type="ARBA" id="ARBA00023004"/>
    </source>
</evidence>